<keyword evidence="4" id="KW-1185">Reference proteome</keyword>
<sequence length="164" mass="17565">MLKPGATNCDGIGPVEPDGNRTADPGRCGLLATTTTSLVVRAKLLGLRRAMQLTISSMPSPRLPLWYRHSWWLPGAYSAFAVALAASALNPTEGSVLLPLAILCALPWSLVLLLLDVERGLADIGAVIVLLGLYANAALLWWSIALLRARFRERQSADLHAAEA</sequence>
<evidence type="ECO:0000256" key="2">
    <source>
        <dbReference type="SAM" id="Phobius"/>
    </source>
</evidence>
<feature type="transmembrane region" description="Helical" evidence="2">
    <location>
        <begin position="96"/>
        <end position="115"/>
    </location>
</feature>
<dbReference type="Proteomes" id="UP001184230">
    <property type="component" value="Unassembled WGS sequence"/>
</dbReference>
<evidence type="ECO:0000313" key="3">
    <source>
        <dbReference type="EMBL" id="MDR6536356.1"/>
    </source>
</evidence>
<keyword evidence="2" id="KW-0472">Membrane</keyword>
<keyword evidence="2" id="KW-1133">Transmembrane helix</keyword>
<comment type="caution">
    <text evidence="3">The sequence shown here is derived from an EMBL/GenBank/DDBJ whole genome shotgun (WGS) entry which is preliminary data.</text>
</comment>
<organism evidence="3 4">
    <name type="scientific">Variovorax soli</name>
    <dbReference type="NCBI Taxonomy" id="376815"/>
    <lineage>
        <taxon>Bacteria</taxon>
        <taxon>Pseudomonadati</taxon>
        <taxon>Pseudomonadota</taxon>
        <taxon>Betaproteobacteria</taxon>
        <taxon>Burkholderiales</taxon>
        <taxon>Comamonadaceae</taxon>
        <taxon>Variovorax</taxon>
    </lineage>
</organism>
<feature type="region of interest" description="Disordered" evidence="1">
    <location>
        <begin position="1"/>
        <end position="23"/>
    </location>
</feature>
<keyword evidence="2" id="KW-0812">Transmembrane</keyword>
<reference evidence="3 4" key="1">
    <citation type="submission" date="2023-07" db="EMBL/GenBank/DDBJ databases">
        <title>Sorghum-associated microbial communities from plants grown in Nebraska, USA.</title>
        <authorList>
            <person name="Schachtman D."/>
        </authorList>
    </citation>
    <scope>NUCLEOTIDE SEQUENCE [LARGE SCALE GENOMIC DNA]</scope>
    <source>
        <strain evidence="3 4">DS1781</strain>
    </source>
</reference>
<gene>
    <name evidence="3" type="ORF">J2739_002129</name>
</gene>
<feature type="transmembrane region" description="Helical" evidence="2">
    <location>
        <begin position="71"/>
        <end position="89"/>
    </location>
</feature>
<name>A0ABU1NEP8_9BURK</name>
<dbReference type="RefSeq" id="WP_309901302.1">
    <property type="nucleotide sequence ID" value="NZ_JAVDRF010000004.1"/>
</dbReference>
<evidence type="ECO:0000313" key="4">
    <source>
        <dbReference type="Proteomes" id="UP001184230"/>
    </source>
</evidence>
<evidence type="ECO:0000256" key="1">
    <source>
        <dbReference type="SAM" id="MobiDB-lite"/>
    </source>
</evidence>
<protein>
    <submittedName>
        <fullName evidence="3">Uncharacterized protein</fullName>
    </submittedName>
</protein>
<accession>A0ABU1NEP8</accession>
<feature type="transmembrane region" description="Helical" evidence="2">
    <location>
        <begin position="121"/>
        <end position="147"/>
    </location>
</feature>
<dbReference type="EMBL" id="JAVDRF010000004">
    <property type="protein sequence ID" value="MDR6536356.1"/>
    <property type="molecule type" value="Genomic_DNA"/>
</dbReference>
<proteinExistence type="predicted"/>